<dbReference type="InterPro" id="IPR027417">
    <property type="entry name" value="P-loop_NTPase"/>
</dbReference>
<evidence type="ECO:0000259" key="4">
    <source>
        <dbReference type="PROSITE" id="PS51716"/>
    </source>
</evidence>
<reference evidence="5 6" key="1">
    <citation type="submission" date="2016-10" db="EMBL/GenBank/DDBJ databases">
        <authorList>
            <person name="Varghese N."/>
            <person name="Submissions S."/>
        </authorList>
    </citation>
    <scope>NUCLEOTIDE SEQUENCE [LARGE SCALE GENOMIC DNA]</scope>
    <source>
        <strain evidence="5 6">WCC6</strain>
    </source>
</reference>
<dbReference type="InterPro" id="IPR007743">
    <property type="entry name" value="Immunity-related_GTPase-like"/>
</dbReference>
<dbReference type="Pfam" id="PF05049">
    <property type="entry name" value="IIGP"/>
    <property type="match status" value="1"/>
</dbReference>
<gene>
    <name evidence="5" type="ORF">SAMN05216495_10766</name>
</gene>
<dbReference type="PROSITE" id="PS51716">
    <property type="entry name" value="G_IRG"/>
    <property type="match status" value="1"/>
</dbReference>
<dbReference type="GO" id="GO:0005525">
    <property type="term" value="F:GTP binding"/>
    <property type="evidence" value="ECO:0007669"/>
    <property type="project" value="UniProtKB-KW"/>
</dbReference>
<evidence type="ECO:0000313" key="6">
    <source>
        <dbReference type="Proteomes" id="UP000182379"/>
    </source>
</evidence>
<protein>
    <recommendedName>
        <fullName evidence="4">IRG-type G domain-containing protein</fullName>
    </recommendedName>
</protein>
<dbReference type="GO" id="GO:0016787">
    <property type="term" value="F:hydrolase activity"/>
    <property type="evidence" value="ECO:0007669"/>
    <property type="project" value="UniProtKB-KW"/>
</dbReference>
<dbReference type="EMBL" id="FNOP01000007">
    <property type="protein sequence ID" value="SDW85912.1"/>
    <property type="molecule type" value="Genomic_DNA"/>
</dbReference>
<dbReference type="PANTHER" id="PTHR32341:SF10">
    <property type="entry name" value="INTERFERON-INDUCIBLE GTPASE 5"/>
    <property type="match status" value="1"/>
</dbReference>
<organism evidence="5 6">
    <name type="scientific">Acidaminococcus fermentans</name>
    <dbReference type="NCBI Taxonomy" id="905"/>
    <lineage>
        <taxon>Bacteria</taxon>
        <taxon>Bacillati</taxon>
        <taxon>Bacillota</taxon>
        <taxon>Negativicutes</taxon>
        <taxon>Acidaminococcales</taxon>
        <taxon>Acidaminococcaceae</taxon>
        <taxon>Acidaminococcus</taxon>
    </lineage>
</organism>
<proteinExistence type="predicted"/>
<keyword evidence="3" id="KW-0342">GTP-binding</keyword>
<dbReference type="AlphaFoldDB" id="A0A1H2WZ88"/>
<dbReference type="CDD" id="cd00882">
    <property type="entry name" value="Ras_like_GTPase"/>
    <property type="match status" value="1"/>
</dbReference>
<dbReference type="SUPFAM" id="SSF52540">
    <property type="entry name" value="P-loop containing nucleoside triphosphate hydrolases"/>
    <property type="match status" value="1"/>
</dbReference>
<dbReference type="Gene3D" id="3.40.50.300">
    <property type="entry name" value="P-loop containing nucleotide triphosphate hydrolases"/>
    <property type="match status" value="1"/>
</dbReference>
<dbReference type="PANTHER" id="PTHR32341">
    <property type="entry name" value="INTERFERON-INDUCIBLE GTPASE"/>
    <property type="match status" value="1"/>
</dbReference>
<sequence>MAGDYKHLASQFLQAWQRERDHKIKICLFGQPGAGKSSLINELAGQRVARVSQATDTTREAQIVECPDVIYVDLPGYDTSLFPENAYFSTFNPLQYDLFLCVFAGKLHQADVDFFGKIARTGRVCLFVRNKCDGLYDPSCSREELEAKIRRDLHHQVGPRETLVFTSCRRNRPAGERGIPELERAMGALLPEAQRDRFFRHAKAYTEEALQVKRRAAERSLKKFMMLAAANGLNPVIGMDAALDSQILKSLYRAIREAFGLSEKEVLPQGPASQAVKKLAEGVTGERVTKGITWLLRKKATGKTAKVIPVIGGAAVMGFNAASLYYLGQKYIDDCYTYALERLQAEIRMGDA</sequence>
<dbReference type="RefSeq" id="WP_074705825.1">
    <property type="nucleotide sequence ID" value="NZ_FNOP01000007.1"/>
</dbReference>
<feature type="domain" description="IRG-type G" evidence="4">
    <location>
        <begin position="22"/>
        <end position="189"/>
    </location>
</feature>
<dbReference type="InterPro" id="IPR030385">
    <property type="entry name" value="G_IRG_dom"/>
</dbReference>
<keyword evidence="1" id="KW-0547">Nucleotide-binding</keyword>
<accession>A0A1H2WZ88</accession>
<dbReference type="InterPro" id="IPR051515">
    <property type="entry name" value="IRG"/>
</dbReference>
<evidence type="ECO:0000256" key="3">
    <source>
        <dbReference type="ARBA" id="ARBA00023134"/>
    </source>
</evidence>
<evidence type="ECO:0000256" key="1">
    <source>
        <dbReference type="ARBA" id="ARBA00022741"/>
    </source>
</evidence>
<dbReference type="GO" id="GO:0016020">
    <property type="term" value="C:membrane"/>
    <property type="evidence" value="ECO:0007669"/>
    <property type="project" value="InterPro"/>
</dbReference>
<evidence type="ECO:0000256" key="2">
    <source>
        <dbReference type="ARBA" id="ARBA00022801"/>
    </source>
</evidence>
<dbReference type="Proteomes" id="UP000182379">
    <property type="component" value="Unassembled WGS sequence"/>
</dbReference>
<name>A0A1H2WZ88_ACIFE</name>
<comment type="caution">
    <text evidence="5">The sequence shown here is derived from an EMBL/GenBank/DDBJ whole genome shotgun (WGS) entry which is preliminary data.</text>
</comment>
<evidence type="ECO:0000313" key="5">
    <source>
        <dbReference type="EMBL" id="SDW85912.1"/>
    </source>
</evidence>
<keyword evidence="2" id="KW-0378">Hydrolase</keyword>